<protein>
    <submittedName>
        <fullName evidence="1">Uncharacterized protein</fullName>
    </submittedName>
</protein>
<dbReference type="AlphaFoldDB" id="A0A0E9SS92"/>
<organism evidence="1">
    <name type="scientific">Anguilla anguilla</name>
    <name type="common">European freshwater eel</name>
    <name type="synonym">Muraena anguilla</name>
    <dbReference type="NCBI Taxonomy" id="7936"/>
    <lineage>
        <taxon>Eukaryota</taxon>
        <taxon>Metazoa</taxon>
        <taxon>Chordata</taxon>
        <taxon>Craniata</taxon>
        <taxon>Vertebrata</taxon>
        <taxon>Euteleostomi</taxon>
        <taxon>Actinopterygii</taxon>
        <taxon>Neopterygii</taxon>
        <taxon>Teleostei</taxon>
        <taxon>Anguilliformes</taxon>
        <taxon>Anguillidae</taxon>
        <taxon>Anguilla</taxon>
    </lineage>
</organism>
<name>A0A0E9SS92_ANGAN</name>
<evidence type="ECO:0000313" key="1">
    <source>
        <dbReference type="EMBL" id="JAH43525.1"/>
    </source>
</evidence>
<sequence>MVFCVCLSHWMTCKDVANTILVDLTHTLVYLAYP</sequence>
<reference evidence="1" key="1">
    <citation type="submission" date="2014-11" db="EMBL/GenBank/DDBJ databases">
        <authorList>
            <person name="Amaro Gonzalez C."/>
        </authorList>
    </citation>
    <scope>NUCLEOTIDE SEQUENCE</scope>
</reference>
<dbReference type="EMBL" id="GBXM01065052">
    <property type="protein sequence ID" value="JAH43525.1"/>
    <property type="molecule type" value="Transcribed_RNA"/>
</dbReference>
<proteinExistence type="predicted"/>
<reference evidence="1" key="2">
    <citation type="journal article" date="2015" name="Fish Shellfish Immunol.">
        <title>Early steps in the European eel (Anguilla anguilla)-Vibrio vulnificus interaction in the gills: Role of the RtxA13 toxin.</title>
        <authorList>
            <person name="Callol A."/>
            <person name="Pajuelo D."/>
            <person name="Ebbesson L."/>
            <person name="Teles M."/>
            <person name="MacKenzie S."/>
            <person name="Amaro C."/>
        </authorList>
    </citation>
    <scope>NUCLEOTIDE SEQUENCE</scope>
</reference>
<accession>A0A0E9SS92</accession>